<evidence type="ECO:0000313" key="6">
    <source>
        <dbReference type="EMBL" id="SCW45138.1"/>
    </source>
</evidence>
<comment type="similarity">
    <text evidence="2">Belongs to the bacterial solute-binding protein 2 family.</text>
</comment>
<evidence type="ECO:0000256" key="4">
    <source>
        <dbReference type="SAM" id="SignalP"/>
    </source>
</evidence>
<accession>A0AB37Z5B4</accession>
<dbReference type="EMBL" id="FMTL01000001">
    <property type="protein sequence ID" value="SCW45138.1"/>
    <property type="molecule type" value="Genomic_DNA"/>
</dbReference>
<gene>
    <name evidence="6" type="ORF">SAMN05216370_1328</name>
</gene>
<name>A0AB37Z5B4_9PSED</name>
<dbReference type="SUPFAM" id="SSF53822">
    <property type="entry name" value="Periplasmic binding protein-like I"/>
    <property type="match status" value="1"/>
</dbReference>
<dbReference type="AlphaFoldDB" id="A0AB37Z5B4"/>
<keyword evidence="3 4" id="KW-0732">Signal</keyword>
<comment type="subcellular location">
    <subcellularLocation>
        <location evidence="1">Cell envelope</location>
    </subcellularLocation>
</comment>
<dbReference type="GO" id="GO:0030246">
    <property type="term" value="F:carbohydrate binding"/>
    <property type="evidence" value="ECO:0007669"/>
    <property type="project" value="UniProtKB-ARBA"/>
</dbReference>
<dbReference type="GO" id="GO:0030313">
    <property type="term" value="C:cell envelope"/>
    <property type="evidence" value="ECO:0007669"/>
    <property type="project" value="UniProtKB-SubCell"/>
</dbReference>
<dbReference type="InterPro" id="IPR028082">
    <property type="entry name" value="Peripla_BP_I"/>
</dbReference>
<feature type="chain" id="PRO_5044327365" evidence="4">
    <location>
        <begin position="27"/>
        <end position="311"/>
    </location>
</feature>
<evidence type="ECO:0000313" key="7">
    <source>
        <dbReference type="Proteomes" id="UP000242418"/>
    </source>
</evidence>
<feature type="domain" description="Periplasmic binding protein" evidence="5">
    <location>
        <begin position="36"/>
        <end position="275"/>
    </location>
</feature>
<sequence>MHCRGLWKPLVALCLLLSGWASSAMACVGVVTASFTPYWSQVEAGARQAGAENRLEVLVRGPTHEGSVETQLEMIDWVLARGCRTLVIAPSGEEITRRVNQLSASGITTIFFDRDMPGSVARGLVATDNYRAGEQAGQYLVRALGGRGSVALLRLRPDVTSTTERGFRHAAEAGGLQVLLDVYVGEDRQLAVQALQGQVDQLDGLFTPNSTSSRAVLAALRRLGKTGQLLHVGFDGDPLLIEALRSGEIHSLYIQQAHLLGFRAVHLAARAARGELPAERVVVALDAERIDQGSLAQWEQTQLQNTLSGQP</sequence>
<evidence type="ECO:0000259" key="5">
    <source>
        <dbReference type="Pfam" id="PF13407"/>
    </source>
</evidence>
<organism evidence="6 7">
    <name type="scientific">Pseudomonas peli</name>
    <dbReference type="NCBI Taxonomy" id="592361"/>
    <lineage>
        <taxon>Bacteria</taxon>
        <taxon>Pseudomonadati</taxon>
        <taxon>Pseudomonadota</taxon>
        <taxon>Gammaproteobacteria</taxon>
        <taxon>Pseudomonadales</taxon>
        <taxon>Pseudomonadaceae</taxon>
        <taxon>Pseudomonas</taxon>
    </lineage>
</organism>
<dbReference type="PANTHER" id="PTHR46847:SF1">
    <property type="entry name" value="D-ALLOSE-BINDING PERIPLASMIC PROTEIN-RELATED"/>
    <property type="match status" value="1"/>
</dbReference>
<dbReference type="Proteomes" id="UP000242418">
    <property type="component" value="Unassembled WGS sequence"/>
</dbReference>
<evidence type="ECO:0000256" key="2">
    <source>
        <dbReference type="ARBA" id="ARBA00007639"/>
    </source>
</evidence>
<reference evidence="6 7" key="1">
    <citation type="submission" date="2016-10" db="EMBL/GenBank/DDBJ databases">
        <authorList>
            <person name="Varghese N."/>
            <person name="Submissions S."/>
        </authorList>
    </citation>
    <scope>NUCLEOTIDE SEQUENCE [LARGE SCALE GENOMIC DNA]</scope>
    <source>
        <strain evidence="6 7">DSM 17833</strain>
    </source>
</reference>
<dbReference type="GO" id="GO:0055085">
    <property type="term" value="P:transmembrane transport"/>
    <property type="evidence" value="ECO:0007669"/>
    <property type="project" value="UniProtKB-ARBA"/>
</dbReference>
<evidence type="ECO:0000256" key="1">
    <source>
        <dbReference type="ARBA" id="ARBA00004196"/>
    </source>
</evidence>
<keyword evidence="7" id="KW-1185">Reference proteome</keyword>
<dbReference type="Pfam" id="PF13407">
    <property type="entry name" value="Peripla_BP_4"/>
    <property type="match status" value="1"/>
</dbReference>
<protein>
    <submittedName>
        <fullName evidence="6">Monosaccharide ABC transporter substrate-binding protein, CUT2 family</fullName>
    </submittedName>
</protein>
<proteinExistence type="inferred from homology"/>
<dbReference type="Gene3D" id="3.40.50.2300">
    <property type="match status" value="2"/>
</dbReference>
<dbReference type="PANTHER" id="PTHR46847">
    <property type="entry name" value="D-ALLOSE-BINDING PERIPLASMIC PROTEIN-RELATED"/>
    <property type="match status" value="1"/>
</dbReference>
<evidence type="ECO:0000256" key="3">
    <source>
        <dbReference type="ARBA" id="ARBA00022729"/>
    </source>
</evidence>
<dbReference type="PROSITE" id="PS51257">
    <property type="entry name" value="PROKAR_LIPOPROTEIN"/>
    <property type="match status" value="1"/>
</dbReference>
<dbReference type="InterPro" id="IPR025997">
    <property type="entry name" value="SBP_2_dom"/>
</dbReference>
<feature type="signal peptide" evidence="4">
    <location>
        <begin position="1"/>
        <end position="26"/>
    </location>
</feature>
<comment type="caution">
    <text evidence="6">The sequence shown here is derived from an EMBL/GenBank/DDBJ whole genome shotgun (WGS) entry which is preliminary data.</text>
</comment>